<dbReference type="Pfam" id="PF00956">
    <property type="entry name" value="NAP"/>
    <property type="match status" value="1"/>
</dbReference>
<protein>
    <submittedName>
        <fullName evidence="4">Uncharacterized protein</fullName>
    </submittedName>
</protein>
<organism evidence="4 6">
    <name type="scientific">Plasmodiophora brassicae</name>
    <name type="common">Clubroot disease agent</name>
    <dbReference type="NCBI Taxonomy" id="37360"/>
    <lineage>
        <taxon>Eukaryota</taxon>
        <taxon>Sar</taxon>
        <taxon>Rhizaria</taxon>
        <taxon>Endomyxa</taxon>
        <taxon>Phytomyxea</taxon>
        <taxon>Plasmodiophorida</taxon>
        <taxon>Plasmodiophoridae</taxon>
        <taxon>Plasmodiophora</taxon>
    </lineage>
</organism>
<dbReference type="InterPro" id="IPR037231">
    <property type="entry name" value="NAP-like_sf"/>
</dbReference>
<dbReference type="GO" id="GO:0006334">
    <property type="term" value="P:nucleosome assembly"/>
    <property type="evidence" value="ECO:0007669"/>
    <property type="project" value="InterPro"/>
</dbReference>
<geneLocation type="mitochondrion" evidence="5"/>
<reference evidence="5 7" key="2">
    <citation type="submission" date="2018-03" db="EMBL/GenBank/DDBJ databases">
        <authorList>
            <person name="Fogelqvist J."/>
        </authorList>
    </citation>
    <scope>NUCLEOTIDE SEQUENCE [LARGE SCALE GENOMIC DNA]</scope>
</reference>
<evidence type="ECO:0000256" key="2">
    <source>
        <dbReference type="RuleBase" id="RU003876"/>
    </source>
</evidence>
<evidence type="ECO:0000313" key="4">
    <source>
        <dbReference type="EMBL" id="CEO97303.1"/>
    </source>
</evidence>
<dbReference type="AlphaFoldDB" id="A0A0G4IPN6"/>
<dbReference type="OrthoDB" id="19419at2759"/>
<evidence type="ECO:0000313" key="6">
    <source>
        <dbReference type="Proteomes" id="UP000039324"/>
    </source>
</evidence>
<name>A0A0G4IPN6_PLABS</name>
<comment type="similarity">
    <text evidence="1 2">Belongs to the nucleosome assembly protein (NAP) family.</text>
</comment>
<dbReference type="GO" id="GO:0005634">
    <property type="term" value="C:nucleus"/>
    <property type="evidence" value="ECO:0007669"/>
    <property type="project" value="InterPro"/>
</dbReference>
<dbReference type="InterPro" id="IPR002164">
    <property type="entry name" value="NAP_family"/>
</dbReference>
<evidence type="ECO:0000256" key="1">
    <source>
        <dbReference type="ARBA" id="ARBA00009947"/>
    </source>
</evidence>
<reference evidence="4 6" key="1">
    <citation type="submission" date="2015-02" db="EMBL/GenBank/DDBJ databases">
        <authorList>
            <person name="Chooi Y.-H."/>
        </authorList>
    </citation>
    <scope>NUCLEOTIDE SEQUENCE [LARGE SCALE GENOMIC DNA]</scope>
    <source>
        <strain evidence="4">E3</strain>
    </source>
</reference>
<accession>A0A0G4IPN6</accession>
<keyword evidence="6" id="KW-1185">Reference proteome</keyword>
<dbReference type="Gene3D" id="3.30.1120.90">
    <property type="entry name" value="Nucleosome assembly protein"/>
    <property type="match status" value="1"/>
</dbReference>
<proteinExistence type="inferred from homology"/>
<dbReference type="Gene3D" id="1.20.5.1500">
    <property type="match status" value="1"/>
</dbReference>
<dbReference type="Proteomes" id="UP000039324">
    <property type="component" value="Unassembled WGS sequence"/>
</dbReference>
<dbReference type="PANTHER" id="PTHR11875">
    <property type="entry name" value="TESTIS-SPECIFIC Y-ENCODED PROTEIN"/>
    <property type="match status" value="1"/>
</dbReference>
<gene>
    <name evidence="4" type="ORF">PBRA_000648</name>
    <name evidence="5" type="ORF">PLBR_LOCUS4825</name>
</gene>
<dbReference type="OMA" id="VCHDNEK"/>
<dbReference type="SUPFAM" id="SSF143113">
    <property type="entry name" value="NAP-like"/>
    <property type="match status" value="1"/>
</dbReference>
<dbReference type="EMBL" id="CDSF01000079">
    <property type="protein sequence ID" value="CEO97303.1"/>
    <property type="molecule type" value="Genomic_DNA"/>
</dbReference>
<sequence>MAQAASNGRPAKKARQEDDVVSRLEELDRLQNELERFNDEVAAEILMVERRYNALRQPVYAERQQVIKGIPRFWSLAFQSHEELRTVLDPVDLQILDHLSEVRIVEQEDIKSGYTIKMLFGKNPFFENTELAKEFQFSDEGDLRVVSTDITWSDPSFPTTNPSSFFVLFFDQDSQLESVADVIRENLWTDPLRSYMSLDTTAAD</sequence>
<evidence type="ECO:0000313" key="5">
    <source>
        <dbReference type="EMBL" id="SPQ97610.1"/>
    </source>
</evidence>
<dbReference type="STRING" id="37360.A0A0G4IPN6"/>
<dbReference type="Proteomes" id="UP000290189">
    <property type="component" value="Unassembled WGS sequence"/>
</dbReference>
<evidence type="ECO:0000256" key="3">
    <source>
        <dbReference type="SAM" id="MobiDB-lite"/>
    </source>
</evidence>
<keyword evidence="5" id="KW-0496">Mitochondrion</keyword>
<evidence type="ECO:0000313" key="7">
    <source>
        <dbReference type="Proteomes" id="UP000290189"/>
    </source>
</evidence>
<feature type="region of interest" description="Disordered" evidence="3">
    <location>
        <begin position="1"/>
        <end position="20"/>
    </location>
</feature>
<dbReference type="EMBL" id="OVEO01000008">
    <property type="protein sequence ID" value="SPQ97610.1"/>
    <property type="molecule type" value="Genomic_DNA"/>
</dbReference>